<reference evidence="2 3" key="1">
    <citation type="journal article" date="2016" name="Nat. Commun.">
        <title>Ectomycorrhizal ecology is imprinted in the genome of the dominant symbiotic fungus Cenococcum geophilum.</title>
        <authorList>
            <consortium name="DOE Joint Genome Institute"/>
            <person name="Peter M."/>
            <person name="Kohler A."/>
            <person name="Ohm R.A."/>
            <person name="Kuo A."/>
            <person name="Krutzmann J."/>
            <person name="Morin E."/>
            <person name="Arend M."/>
            <person name="Barry K.W."/>
            <person name="Binder M."/>
            <person name="Choi C."/>
            <person name="Clum A."/>
            <person name="Copeland A."/>
            <person name="Grisel N."/>
            <person name="Haridas S."/>
            <person name="Kipfer T."/>
            <person name="LaButti K."/>
            <person name="Lindquist E."/>
            <person name="Lipzen A."/>
            <person name="Maire R."/>
            <person name="Meier B."/>
            <person name="Mihaltcheva S."/>
            <person name="Molinier V."/>
            <person name="Murat C."/>
            <person name="Poggeler S."/>
            <person name="Quandt C.A."/>
            <person name="Sperisen C."/>
            <person name="Tritt A."/>
            <person name="Tisserant E."/>
            <person name="Crous P.W."/>
            <person name="Henrissat B."/>
            <person name="Nehls U."/>
            <person name="Egli S."/>
            <person name="Spatafora J.W."/>
            <person name="Grigoriev I.V."/>
            <person name="Martin F.M."/>
        </authorList>
    </citation>
    <scope>NUCLEOTIDE SEQUENCE [LARGE SCALE GENOMIC DNA]</scope>
    <source>
        <strain evidence="2 3">CBS 459.81</strain>
    </source>
</reference>
<dbReference type="Proteomes" id="UP000250266">
    <property type="component" value="Unassembled WGS sequence"/>
</dbReference>
<proteinExistence type="predicted"/>
<feature type="signal peptide" evidence="1">
    <location>
        <begin position="1"/>
        <end position="24"/>
    </location>
</feature>
<keyword evidence="1" id="KW-0732">Signal</keyword>
<evidence type="ECO:0000256" key="1">
    <source>
        <dbReference type="SAM" id="SignalP"/>
    </source>
</evidence>
<evidence type="ECO:0000313" key="2">
    <source>
        <dbReference type="EMBL" id="OCK77815.1"/>
    </source>
</evidence>
<gene>
    <name evidence="2" type="ORF">K432DRAFT_109261</name>
</gene>
<feature type="chain" id="PRO_5034352860" evidence="1">
    <location>
        <begin position="25"/>
        <end position="103"/>
    </location>
</feature>
<name>A0A8E2E5K2_9PEZI</name>
<dbReference type="AlphaFoldDB" id="A0A8E2E5K2"/>
<organism evidence="2 3">
    <name type="scientific">Lepidopterella palustris CBS 459.81</name>
    <dbReference type="NCBI Taxonomy" id="1314670"/>
    <lineage>
        <taxon>Eukaryota</taxon>
        <taxon>Fungi</taxon>
        <taxon>Dikarya</taxon>
        <taxon>Ascomycota</taxon>
        <taxon>Pezizomycotina</taxon>
        <taxon>Dothideomycetes</taxon>
        <taxon>Pleosporomycetidae</taxon>
        <taxon>Mytilinidiales</taxon>
        <taxon>Argynnaceae</taxon>
        <taxon>Lepidopterella</taxon>
    </lineage>
</organism>
<accession>A0A8E2E5K2</accession>
<protein>
    <submittedName>
        <fullName evidence="2">Uncharacterized protein</fullName>
    </submittedName>
</protein>
<dbReference type="EMBL" id="KV745099">
    <property type="protein sequence ID" value="OCK77815.1"/>
    <property type="molecule type" value="Genomic_DNA"/>
</dbReference>
<sequence length="103" mass="11741">MPESFPFFFLFLLLFCFLSPLCIAPLERGRSIIGIGVKNSLSLSDDNFRHSQGSLEAFCGIFISPIWGFPCFLNLETIVHIWLFLSYRDSRKTSPLFLGSGLW</sequence>
<keyword evidence="3" id="KW-1185">Reference proteome</keyword>
<evidence type="ECO:0000313" key="3">
    <source>
        <dbReference type="Proteomes" id="UP000250266"/>
    </source>
</evidence>